<comment type="caution">
    <text evidence="1">The sequence shown here is derived from an EMBL/GenBank/DDBJ whole genome shotgun (WGS) entry which is preliminary data.</text>
</comment>
<dbReference type="Proteomes" id="UP000324222">
    <property type="component" value="Unassembled WGS sequence"/>
</dbReference>
<evidence type="ECO:0000313" key="2">
    <source>
        <dbReference type="Proteomes" id="UP000324222"/>
    </source>
</evidence>
<sequence length="119" mass="13525">MLASPVVMKCSVMTKRSPGSSAFLQFVSCVLIRATRYIAKWWSYARCYLSNINVPISQLSCYCLMAVISVVSREIRRLSCKKCKSCSIVRRSPLIVLCETWAYEHLIIPPLDWTPQSEG</sequence>
<dbReference type="EMBL" id="VSRR010001387">
    <property type="protein sequence ID" value="MPC24889.1"/>
    <property type="molecule type" value="Genomic_DNA"/>
</dbReference>
<evidence type="ECO:0000313" key="1">
    <source>
        <dbReference type="EMBL" id="MPC24889.1"/>
    </source>
</evidence>
<dbReference type="AlphaFoldDB" id="A0A5B7DV06"/>
<organism evidence="1 2">
    <name type="scientific">Portunus trituberculatus</name>
    <name type="common">Swimming crab</name>
    <name type="synonym">Neptunus trituberculatus</name>
    <dbReference type="NCBI Taxonomy" id="210409"/>
    <lineage>
        <taxon>Eukaryota</taxon>
        <taxon>Metazoa</taxon>
        <taxon>Ecdysozoa</taxon>
        <taxon>Arthropoda</taxon>
        <taxon>Crustacea</taxon>
        <taxon>Multicrustacea</taxon>
        <taxon>Malacostraca</taxon>
        <taxon>Eumalacostraca</taxon>
        <taxon>Eucarida</taxon>
        <taxon>Decapoda</taxon>
        <taxon>Pleocyemata</taxon>
        <taxon>Brachyura</taxon>
        <taxon>Eubrachyura</taxon>
        <taxon>Portunoidea</taxon>
        <taxon>Portunidae</taxon>
        <taxon>Portuninae</taxon>
        <taxon>Portunus</taxon>
    </lineage>
</organism>
<keyword evidence="2" id="KW-1185">Reference proteome</keyword>
<accession>A0A5B7DV06</accession>
<reference evidence="1 2" key="1">
    <citation type="submission" date="2019-05" db="EMBL/GenBank/DDBJ databases">
        <title>Another draft genome of Portunus trituberculatus and its Hox gene families provides insights of decapod evolution.</title>
        <authorList>
            <person name="Jeong J.-H."/>
            <person name="Song I."/>
            <person name="Kim S."/>
            <person name="Choi T."/>
            <person name="Kim D."/>
            <person name="Ryu S."/>
            <person name="Kim W."/>
        </authorList>
    </citation>
    <scope>NUCLEOTIDE SEQUENCE [LARGE SCALE GENOMIC DNA]</scope>
    <source>
        <tissue evidence="1">Muscle</tissue>
    </source>
</reference>
<proteinExistence type="predicted"/>
<protein>
    <submittedName>
        <fullName evidence="1">Uncharacterized protein</fullName>
    </submittedName>
</protein>
<gene>
    <name evidence="1" type="ORF">E2C01_017983</name>
</gene>
<name>A0A5B7DV06_PORTR</name>